<gene>
    <name evidence="6" type="ORF">PT974_12390</name>
</gene>
<feature type="chain" id="PRO_5046460151" evidence="4">
    <location>
        <begin position="18"/>
        <end position="605"/>
    </location>
</feature>
<evidence type="ECO:0000256" key="3">
    <source>
        <dbReference type="SAM" id="MobiDB-lite"/>
    </source>
</evidence>
<dbReference type="SUPFAM" id="SSF53474">
    <property type="entry name" value="alpha/beta-Hydrolases"/>
    <property type="match status" value="1"/>
</dbReference>
<evidence type="ECO:0000313" key="7">
    <source>
        <dbReference type="Proteomes" id="UP001338125"/>
    </source>
</evidence>
<proteinExistence type="inferred from homology"/>
<accession>A0ABR0S8F0</accession>
<comment type="caution">
    <text evidence="6">The sequence shown here is derived from an EMBL/GenBank/DDBJ whole genome shotgun (WGS) entry which is preliminary data.</text>
</comment>
<dbReference type="Proteomes" id="UP001338125">
    <property type="component" value="Unassembled WGS sequence"/>
</dbReference>
<dbReference type="InterPro" id="IPR029058">
    <property type="entry name" value="AB_hydrolase_fold"/>
</dbReference>
<dbReference type="InterPro" id="IPR051601">
    <property type="entry name" value="Serine_prot/Carboxylest_S33"/>
</dbReference>
<feature type="signal peptide" evidence="4">
    <location>
        <begin position="1"/>
        <end position="17"/>
    </location>
</feature>
<reference evidence="6 7" key="1">
    <citation type="submission" date="2024-01" db="EMBL/GenBank/DDBJ databases">
        <title>Complete genome of Cladobotryum mycophilum ATHUM6906.</title>
        <authorList>
            <person name="Christinaki A.C."/>
            <person name="Myridakis A.I."/>
            <person name="Kouvelis V.N."/>
        </authorList>
    </citation>
    <scope>NUCLEOTIDE SEQUENCE [LARGE SCALE GENOMIC DNA]</scope>
    <source>
        <strain evidence="6 7">ATHUM6906</strain>
    </source>
</reference>
<feature type="domain" description="Peptidase S33 tripeptidyl aminopeptidase-like C-terminal" evidence="5">
    <location>
        <begin position="446"/>
        <end position="556"/>
    </location>
</feature>
<evidence type="ECO:0000313" key="6">
    <source>
        <dbReference type="EMBL" id="KAK5988249.1"/>
    </source>
</evidence>
<feature type="region of interest" description="Disordered" evidence="3">
    <location>
        <begin position="575"/>
        <end position="594"/>
    </location>
</feature>
<dbReference type="EMBL" id="JAVFKD010000016">
    <property type="protein sequence ID" value="KAK5988249.1"/>
    <property type="molecule type" value="Genomic_DNA"/>
</dbReference>
<keyword evidence="4" id="KW-0732">Signal</keyword>
<keyword evidence="7" id="KW-1185">Reference proteome</keyword>
<evidence type="ECO:0000256" key="1">
    <source>
        <dbReference type="ARBA" id="ARBA00010088"/>
    </source>
</evidence>
<sequence length="605" mass="64546">MHSSVKVGLALAATVAAQGPPGPPPTFDWSTITPATDLVYHDCYGTFKCARLQLPLNWLNVSDPRTVAIAMIKLPATVPEDDPTFGGSLFINPGGPGGSGVDFSVQIAPLIQGVVVDKPNRHYEIVSFDPRGVTHSTPVVDCLHGNLLARDALAFEVRGNGPLNSGLSTINYGLALTDSFNKRCLQTDQQFGQIMAFAGTPNVARDMVEMVDKIDALRKQNIAHKRGITVSELEKRNGTAGPDTTPRLQYMGYSYGTFLANTFAALYPGRVGRLILDGVVDAVDYANGPGWLKNVLDVDNIFTEFYKGCYAAGPSVCALARPNELPAVGIARFAAWTASLDQNPLPVTSPTGSVMVLTGNDIRTVVGKALYTPVNTFMTLAAALNQAMNGNPTALDACPTASNPNPQPLFVAEQASAILCNDGDSVNGKSSAYWLAYVNTLVGQSKIYGTFWSTIRFACASWPFTSNWVYKGPFTAPKANPALVPGIPAAPILFLNNRLDPATPLVGARAMSALHPDSALVIQEQMGHTTLLNGQGPCVQKIIQDYLETGKVPTQKETICQPACTAWNTSCAVPAPPSTRRRDLSSHGLQDENGFLRSKTPLGLI</sequence>
<evidence type="ECO:0000256" key="2">
    <source>
        <dbReference type="ARBA" id="ARBA00022801"/>
    </source>
</evidence>
<dbReference type="Gene3D" id="3.40.50.1820">
    <property type="entry name" value="alpha/beta hydrolase"/>
    <property type="match status" value="1"/>
</dbReference>
<keyword evidence="2" id="KW-0378">Hydrolase</keyword>
<evidence type="ECO:0000259" key="5">
    <source>
        <dbReference type="Pfam" id="PF08386"/>
    </source>
</evidence>
<dbReference type="PANTHER" id="PTHR43248:SF25">
    <property type="entry name" value="AB HYDROLASE-1 DOMAIN-CONTAINING PROTEIN-RELATED"/>
    <property type="match status" value="1"/>
</dbReference>
<name>A0ABR0S8F0_9HYPO</name>
<organism evidence="6 7">
    <name type="scientific">Cladobotryum mycophilum</name>
    <dbReference type="NCBI Taxonomy" id="491253"/>
    <lineage>
        <taxon>Eukaryota</taxon>
        <taxon>Fungi</taxon>
        <taxon>Dikarya</taxon>
        <taxon>Ascomycota</taxon>
        <taxon>Pezizomycotina</taxon>
        <taxon>Sordariomycetes</taxon>
        <taxon>Hypocreomycetidae</taxon>
        <taxon>Hypocreales</taxon>
        <taxon>Hypocreaceae</taxon>
        <taxon>Cladobotryum</taxon>
    </lineage>
</organism>
<dbReference type="Pfam" id="PF08386">
    <property type="entry name" value="Abhydrolase_4"/>
    <property type="match status" value="1"/>
</dbReference>
<comment type="similarity">
    <text evidence="1">Belongs to the peptidase S33 family.</text>
</comment>
<evidence type="ECO:0000256" key="4">
    <source>
        <dbReference type="SAM" id="SignalP"/>
    </source>
</evidence>
<dbReference type="PANTHER" id="PTHR43248">
    <property type="entry name" value="2-SUCCINYL-6-HYDROXY-2,4-CYCLOHEXADIENE-1-CARBOXYLATE SYNTHASE"/>
    <property type="match status" value="1"/>
</dbReference>
<protein>
    <submittedName>
        <fullName evidence="6">Hydrolase-like protein</fullName>
    </submittedName>
</protein>
<dbReference type="InterPro" id="IPR013595">
    <property type="entry name" value="Pept_S33_TAP-like_C"/>
</dbReference>